<dbReference type="Pfam" id="PF19160">
    <property type="entry name" value="SPARK"/>
    <property type="match status" value="1"/>
</dbReference>
<evidence type="ECO:0000313" key="4">
    <source>
        <dbReference type="Proteomes" id="UP000775213"/>
    </source>
</evidence>
<feature type="domain" description="SPARK" evidence="2">
    <location>
        <begin position="40"/>
        <end position="205"/>
    </location>
</feature>
<feature type="signal peptide" evidence="1">
    <location>
        <begin position="1"/>
        <end position="18"/>
    </location>
</feature>
<dbReference type="Proteomes" id="UP000775213">
    <property type="component" value="Unassembled WGS sequence"/>
</dbReference>
<gene>
    <name evidence="3" type="ORF">IEQ34_012453</name>
</gene>
<comment type="caution">
    <text evidence="3">The sequence shown here is derived from an EMBL/GenBank/DDBJ whole genome shotgun (WGS) entry which is preliminary data.</text>
</comment>
<protein>
    <recommendedName>
        <fullName evidence="2">SPARK domain-containing protein</fullName>
    </recommendedName>
</protein>
<reference evidence="3 4" key="1">
    <citation type="journal article" date="2021" name="Hortic Res">
        <title>Chromosome-scale assembly of the Dendrobium chrysotoxum genome enhances the understanding of orchid evolution.</title>
        <authorList>
            <person name="Zhang Y."/>
            <person name="Zhang G.Q."/>
            <person name="Zhang D."/>
            <person name="Liu X.D."/>
            <person name="Xu X.Y."/>
            <person name="Sun W.H."/>
            <person name="Yu X."/>
            <person name="Zhu X."/>
            <person name="Wang Z.W."/>
            <person name="Zhao X."/>
            <person name="Zhong W.Y."/>
            <person name="Chen H."/>
            <person name="Yin W.L."/>
            <person name="Huang T."/>
            <person name="Niu S.C."/>
            <person name="Liu Z.J."/>
        </authorList>
    </citation>
    <scope>NUCLEOTIDE SEQUENCE [LARGE SCALE GENOMIC DNA]</scope>
    <source>
        <strain evidence="3">Lindl</strain>
    </source>
</reference>
<dbReference type="EMBL" id="JAGFBR010000011">
    <property type="protein sequence ID" value="KAH0459639.1"/>
    <property type="molecule type" value="Genomic_DNA"/>
</dbReference>
<keyword evidence="4" id="KW-1185">Reference proteome</keyword>
<evidence type="ECO:0000313" key="3">
    <source>
        <dbReference type="EMBL" id="KAH0459639.1"/>
    </source>
</evidence>
<feature type="chain" id="PRO_5043383940" description="SPARK domain-containing protein" evidence="1">
    <location>
        <begin position="19"/>
        <end position="318"/>
    </location>
</feature>
<evidence type="ECO:0000256" key="1">
    <source>
        <dbReference type="SAM" id="SignalP"/>
    </source>
</evidence>
<name>A0AAV7GV50_DENCH</name>
<dbReference type="PANTHER" id="PTHR34056">
    <property type="entry name" value="GPI-ANCHORED PROTEIN"/>
    <property type="match status" value="1"/>
</dbReference>
<dbReference type="PANTHER" id="PTHR34056:SF3">
    <property type="entry name" value="OS07G0557700 PROTEIN"/>
    <property type="match status" value="1"/>
</dbReference>
<organism evidence="3 4">
    <name type="scientific">Dendrobium chrysotoxum</name>
    <name type="common">Orchid</name>
    <dbReference type="NCBI Taxonomy" id="161865"/>
    <lineage>
        <taxon>Eukaryota</taxon>
        <taxon>Viridiplantae</taxon>
        <taxon>Streptophyta</taxon>
        <taxon>Embryophyta</taxon>
        <taxon>Tracheophyta</taxon>
        <taxon>Spermatophyta</taxon>
        <taxon>Magnoliopsida</taxon>
        <taxon>Liliopsida</taxon>
        <taxon>Asparagales</taxon>
        <taxon>Orchidaceae</taxon>
        <taxon>Epidendroideae</taxon>
        <taxon>Malaxideae</taxon>
        <taxon>Dendrobiinae</taxon>
        <taxon>Dendrobium</taxon>
    </lineage>
</organism>
<keyword evidence="1" id="KW-0732">Signal</keyword>
<dbReference type="AlphaFoldDB" id="A0AAV7GV50"/>
<sequence length="318" mass="33440">MQFIIAAALLVLFPPATAGYPSPSSTVPAFPLIGGNRSAAASACQLDLSSEMFGGVEEACGHGTNLDRSRCCPVLAAWLFAAHARSALQFRPSSPPLETAGDSLPMMPETESQQCAEALQNSLAARDISFPRPNASCDAVLCFCGIRLHEMGSLICPAAFNISSGGDGDGGRVRPTAGVRALERDCRNSSYSGCTRCLGSLEKLKSGNGGRGGDGKRGEKMMDRDCRLMGLTWLLARNKSAYIPTVSAVLRAILYSPHPPTPPYRCSPDQENMPLAADSVQFDRAAAASGQSGSVSRFAPGIAVYFLFSFSVAVHVGL</sequence>
<dbReference type="InterPro" id="IPR043891">
    <property type="entry name" value="SPARK"/>
</dbReference>
<dbReference type="InterPro" id="IPR040376">
    <property type="entry name" value="At4g28100-like"/>
</dbReference>
<accession>A0AAV7GV50</accession>
<evidence type="ECO:0000259" key="2">
    <source>
        <dbReference type="Pfam" id="PF19160"/>
    </source>
</evidence>
<proteinExistence type="predicted"/>